<dbReference type="CDD" id="cd06222">
    <property type="entry name" value="RNase_H_like"/>
    <property type="match status" value="1"/>
</dbReference>
<reference evidence="3 4" key="1">
    <citation type="journal article" date="2016" name="G3 (Bethesda)">
        <title>First Draft Assembly and Annotation of the Genome of a California Endemic Oak Quercus lobata Nee (Fagaceae).</title>
        <authorList>
            <person name="Sork V.L."/>
            <person name="Fitz-Gibbon S.T."/>
            <person name="Puiu D."/>
            <person name="Crepeau M."/>
            <person name="Gugger P.F."/>
            <person name="Sherman R."/>
            <person name="Stevens K."/>
            <person name="Langley C.H."/>
            <person name="Pellegrini M."/>
            <person name="Salzberg S.L."/>
        </authorList>
    </citation>
    <scope>NUCLEOTIDE SEQUENCE [LARGE SCALE GENOMIC DNA]</scope>
    <source>
        <strain evidence="3 4">cv. SW786</strain>
    </source>
</reference>
<dbReference type="PANTHER" id="PTHR47074:SF48">
    <property type="entry name" value="POLYNUCLEOTIDYL TRANSFERASE, RIBONUCLEASE H-LIKE SUPERFAMILY PROTEIN"/>
    <property type="match status" value="1"/>
</dbReference>
<feature type="domain" description="Reverse transcriptase zinc-binding" evidence="2">
    <location>
        <begin position="99"/>
        <end position="164"/>
    </location>
</feature>
<organism evidence="3 4">
    <name type="scientific">Quercus lobata</name>
    <name type="common">Valley oak</name>
    <dbReference type="NCBI Taxonomy" id="97700"/>
    <lineage>
        <taxon>Eukaryota</taxon>
        <taxon>Viridiplantae</taxon>
        <taxon>Streptophyta</taxon>
        <taxon>Embryophyta</taxon>
        <taxon>Tracheophyta</taxon>
        <taxon>Spermatophyta</taxon>
        <taxon>Magnoliopsida</taxon>
        <taxon>eudicotyledons</taxon>
        <taxon>Gunneridae</taxon>
        <taxon>Pentapetalae</taxon>
        <taxon>rosids</taxon>
        <taxon>fabids</taxon>
        <taxon>Fagales</taxon>
        <taxon>Fagaceae</taxon>
        <taxon>Quercus</taxon>
    </lineage>
</organism>
<dbReference type="AlphaFoldDB" id="A0A7N2LMI2"/>
<dbReference type="GO" id="GO:0004523">
    <property type="term" value="F:RNA-DNA hybrid ribonuclease activity"/>
    <property type="evidence" value="ECO:0007669"/>
    <property type="project" value="InterPro"/>
</dbReference>
<dbReference type="SUPFAM" id="SSF53098">
    <property type="entry name" value="Ribonuclease H-like"/>
    <property type="match status" value="1"/>
</dbReference>
<dbReference type="EnsemblPlants" id="QL05p015449:mrna">
    <property type="protein sequence ID" value="QL05p015449:mrna"/>
    <property type="gene ID" value="QL05p015449"/>
</dbReference>
<evidence type="ECO:0000313" key="3">
    <source>
        <dbReference type="EnsemblPlants" id="QL05p015449:mrna"/>
    </source>
</evidence>
<accession>A0A7N2LMI2</accession>
<dbReference type="Pfam" id="PF13966">
    <property type="entry name" value="zf-RVT"/>
    <property type="match status" value="1"/>
</dbReference>
<dbReference type="GO" id="GO:0003676">
    <property type="term" value="F:nucleic acid binding"/>
    <property type="evidence" value="ECO:0007669"/>
    <property type="project" value="InterPro"/>
</dbReference>
<dbReference type="InterPro" id="IPR044730">
    <property type="entry name" value="RNase_H-like_dom_plant"/>
</dbReference>
<dbReference type="InterPro" id="IPR052929">
    <property type="entry name" value="RNase_H-like_EbsB-rel"/>
</dbReference>
<dbReference type="InterPro" id="IPR026960">
    <property type="entry name" value="RVT-Znf"/>
</dbReference>
<dbReference type="InParanoid" id="A0A7N2LMI2"/>
<dbReference type="InterPro" id="IPR002156">
    <property type="entry name" value="RNaseH_domain"/>
</dbReference>
<feature type="domain" description="RNase H type-1" evidence="1">
    <location>
        <begin position="256"/>
        <end position="355"/>
    </location>
</feature>
<keyword evidence="4" id="KW-1185">Reference proteome</keyword>
<dbReference type="Proteomes" id="UP000594261">
    <property type="component" value="Chromosome 5"/>
</dbReference>
<sequence>MHDEDSLFYKVFKVRYFPNPSVLEAKLSGGSFAWKSIMKARRVIKMGAKWHVGDGKKIRIYGDPWLPGDGEAVKIKAIPIRSVAQEDIIIWPKSRDGSYTVKTGYQILCEEQSRDHASSSFPDVTKGLWKGIWKLRVPGKIKHFLWRACSDYFPTKHNLWKRRIVPMRFAKFATPIQKLSCIPCGIVRPVVLFGIGILVGLTEGKLAETVPPLSKVPSEVSHYLLEYRKFNAAPMKVKPVRVEKWKPSDGGCLKTNFDGAVFADSGEARIGVVIRDSLGQVLASLSERIPNPSSVAVLELLAARHAITLVKELGLDGIVLEGNSEIINALENGDMFNSTYGHLLINILSLLNSLKS</sequence>
<dbReference type="EMBL" id="LRBV02000005">
    <property type="status" value="NOT_ANNOTATED_CDS"/>
    <property type="molecule type" value="Genomic_DNA"/>
</dbReference>
<dbReference type="InterPro" id="IPR012337">
    <property type="entry name" value="RNaseH-like_sf"/>
</dbReference>
<name>A0A7N2LMI2_QUELO</name>
<reference evidence="3" key="2">
    <citation type="submission" date="2021-01" db="UniProtKB">
        <authorList>
            <consortium name="EnsemblPlants"/>
        </authorList>
    </citation>
    <scope>IDENTIFICATION</scope>
</reference>
<evidence type="ECO:0000259" key="1">
    <source>
        <dbReference type="Pfam" id="PF13456"/>
    </source>
</evidence>
<dbReference type="PANTHER" id="PTHR47074">
    <property type="entry name" value="BNAC02G40300D PROTEIN"/>
    <property type="match status" value="1"/>
</dbReference>
<dbReference type="InterPro" id="IPR036397">
    <property type="entry name" value="RNaseH_sf"/>
</dbReference>
<dbReference type="Gene3D" id="3.30.420.10">
    <property type="entry name" value="Ribonuclease H-like superfamily/Ribonuclease H"/>
    <property type="match status" value="1"/>
</dbReference>
<evidence type="ECO:0008006" key="5">
    <source>
        <dbReference type="Google" id="ProtNLM"/>
    </source>
</evidence>
<proteinExistence type="predicted"/>
<dbReference type="OMA" id="INFCANF"/>
<dbReference type="Gramene" id="QL05p015449:mrna">
    <property type="protein sequence ID" value="QL05p015449:mrna"/>
    <property type="gene ID" value="QL05p015449"/>
</dbReference>
<evidence type="ECO:0000259" key="2">
    <source>
        <dbReference type="Pfam" id="PF13966"/>
    </source>
</evidence>
<evidence type="ECO:0000313" key="4">
    <source>
        <dbReference type="Proteomes" id="UP000594261"/>
    </source>
</evidence>
<dbReference type="Pfam" id="PF13456">
    <property type="entry name" value="RVT_3"/>
    <property type="match status" value="1"/>
</dbReference>
<protein>
    <recommendedName>
        <fullName evidence="5">RNase H type-1 domain-containing protein</fullName>
    </recommendedName>
</protein>